<dbReference type="PROSITE" id="PS51257">
    <property type="entry name" value="PROKAR_LIPOPROTEIN"/>
    <property type="match status" value="1"/>
</dbReference>
<dbReference type="Proteomes" id="UP000199675">
    <property type="component" value="Unassembled WGS sequence"/>
</dbReference>
<dbReference type="InterPro" id="IPR025411">
    <property type="entry name" value="DUF4136"/>
</dbReference>
<evidence type="ECO:0000313" key="4">
    <source>
        <dbReference type="Proteomes" id="UP000199675"/>
    </source>
</evidence>
<feature type="chain" id="PRO_5011433318" description="DUF4136 domain-containing protein" evidence="1">
    <location>
        <begin position="19"/>
        <end position="176"/>
    </location>
</feature>
<dbReference type="EMBL" id="FNNE01000002">
    <property type="protein sequence ID" value="SDW36583.1"/>
    <property type="molecule type" value="Genomic_DNA"/>
</dbReference>
<sequence length="176" mass="19563">MRITHFALVACLMLSGCAANVVTDYDASADFDRYRSWAFASGQQHEGFLSLDSARVEQALERELAAKQLTVQTSDQADLLVSYQVVQQERLETYGLSYGLGFGRGNFGWGISTAPPVREVTEGKLVVNLADRETGKVVWQAISKRYLNENQSPETRSELIDESVTDMFAEYPPALN</sequence>
<gene>
    <name evidence="3" type="ORF">SAMN04487960_102278</name>
</gene>
<accession>A0A1H2SY25</accession>
<dbReference type="STRING" id="488533.SAMN04487960_102278"/>
<dbReference type="AlphaFoldDB" id="A0A1H2SY25"/>
<evidence type="ECO:0000256" key="1">
    <source>
        <dbReference type="SAM" id="SignalP"/>
    </source>
</evidence>
<keyword evidence="1" id="KW-0732">Signal</keyword>
<proteinExistence type="predicted"/>
<evidence type="ECO:0000259" key="2">
    <source>
        <dbReference type="Pfam" id="PF13590"/>
    </source>
</evidence>
<reference evidence="3 4" key="1">
    <citation type="submission" date="2016-10" db="EMBL/GenBank/DDBJ databases">
        <authorList>
            <person name="de Groot N.N."/>
        </authorList>
    </citation>
    <scope>NUCLEOTIDE SEQUENCE [LARGE SCALE GENOMIC DNA]</scope>
    <source>
        <strain evidence="3 4">CGMCC 1.7059</strain>
    </source>
</reference>
<feature type="signal peptide" evidence="1">
    <location>
        <begin position="1"/>
        <end position="18"/>
    </location>
</feature>
<organism evidence="3 4">
    <name type="scientific">Marinobacter mobilis</name>
    <dbReference type="NCBI Taxonomy" id="488533"/>
    <lineage>
        <taxon>Bacteria</taxon>
        <taxon>Pseudomonadati</taxon>
        <taxon>Pseudomonadota</taxon>
        <taxon>Gammaproteobacteria</taxon>
        <taxon>Pseudomonadales</taxon>
        <taxon>Marinobacteraceae</taxon>
        <taxon>Marinobacter</taxon>
    </lineage>
</organism>
<dbReference type="Gene3D" id="3.30.160.670">
    <property type="match status" value="1"/>
</dbReference>
<dbReference type="Pfam" id="PF13590">
    <property type="entry name" value="DUF4136"/>
    <property type="match status" value="1"/>
</dbReference>
<name>A0A1H2SY25_9GAMM</name>
<protein>
    <recommendedName>
        <fullName evidence="2">DUF4136 domain-containing protein</fullName>
    </recommendedName>
</protein>
<evidence type="ECO:0000313" key="3">
    <source>
        <dbReference type="EMBL" id="SDW36583.1"/>
    </source>
</evidence>
<feature type="domain" description="DUF4136" evidence="2">
    <location>
        <begin position="21"/>
        <end position="173"/>
    </location>
</feature>
<dbReference type="RefSeq" id="WP_091811634.1">
    <property type="nucleotide sequence ID" value="NZ_FNNE01000002.1"/>
</dbReference>
<dbReference type="OrthoDB" id="329837at2"/>
<keyword evidence="4" id="KW-1185">Reference proteome</keyword>